<dbReference type="PANTHER" id="PTHR12246">
    <property type="entry name" value="PALMITOYLTRANSFERASE ZDHHC16"/>
    <property type="match status" value="1"/>
</dbReference>
<evidence type="ECO:0000259" key="8">
    <source>
        <dbReference type="Pfam" id="PF01529"/>
    </source>
</evidence>
<comment type="subcellular location">
    <subcellularLocation>
        <location evidence="1">Membrane</location>
        <topology evidence="1">Multi-pass membrane protein</topology>
    </subcellularLocation>
</comment>
<dbReference type="EC" id="2.3.1.225" evidence="7"/>
<dbReference type="PROSITE" id="PS50216">
    <property type="entry name" value="DHHC"/>
    <property type="match status" value="1"/>
</dbReference>
<evidence type="ECO:0000256" key="4">
    <source>
        <dbReference type="ARBA" id="ARBA00022989"/>
    </source>
</evidence>
<evidence type="ECO:0000256" key="1">
    <source>
        <dbReference type="ARBA" id="ARBA00004141"/>
    </source>
</evidence>
<evidence type="ECO:0000256" key="6">
    <source>
        <dbReference type="ARBA" id="ARBA00023315"/>
    </source>
</evidence>
<dbReference type="STRING" id="451379.A0A0N5AXK5"/>
<protein>
    <recommendedName>
        <fullName evidence="7">Palmitoyltransferase</fullName>
        <ecNumber evidence="7">2.3.1.225</ecNumber>
    </recommendedName>
</protein>
<sequence>MPAENVRQRAVKSSVENGLGTVSNSCESKIPAFVDNSGDNRNSNIEEPSSTTRLEIIEAPKWCTGLEDYENDFGKTILRRLLHWGTLTAIFIILLIGSSTTYIHLQWWPLTNIYSFMHLSIFLYFNYATLTNLCHASFIGPGYVPLHWKPLNEELKFDKHLQYCVMCEGYKAPRSHHCSRCGRCVMKMDHHCPWINNCVGHRNHAFFIRFLAAAVFGCIQAVYICGFGLYYGMFRMWYLRYGTGDEPDVVLTVYSFLIIFFAFGLALGVIVAVGFLLYVQLRIVFYNRTGVEEYIIGKAESYNRPKPFIYPYNLGWKRNLLEVLGSWNGYTRGNGIWWPVVAPTHQFTFSVRNLLYRNFKQEEQLYQKWLKRETAREYVIVSDYSGGIFKCVRFGFLVFFCQPWSDEPRVAVQNGEHWMITRGNKRWLYGRRKVDRELTTAAEIRSVPRGWFPRKCAERVTNGKV</sequence>
<dbReference type="AlphaFoldDB" id="A0A0N5AXK5"/>
<feature type="transmembrane region" description="Helical" evidence="7">
    <location>
        <begin position="210"/>
        <end position="233"/>
    </location>
</feature>
<keyword evidence="6 7" id="KW-0012">Acyltransferase</keyword>
<dbReference type="InterPro" id="IPR001594">
    <property type="entry name" value="Palmitoyltrfase_DHHC"/>
</dbReference>
<keyword evidence="5 7" id="KW-0472">Membrane</keyword>
<dbReference type="InterPro" id="IPR039859">
    <property type="entry name" value="PFA4/ZDH16/20/ERF2-like"/>
</dbReference>
<dbReference type="GO" id="GO:0016020">
    <property type="term" value="C:membrane"/>
    <property type="evidence" value="ECO:0007669"/>
    <property type="project" value="UniProtKB-SubCell"/>
</dbReference>
<keyword evidence="9" id="KW-1185">Reference proteome</keyword>
<feature type="transmembrane region" description="Helical" evidence="7">
    <location>
        <begin position="111"/>
        <end position="130"/>
    </location>
</feature>
<evidence type="ECO:0000313" key="9">
    <source>
        <dbReference type="Proteomes" id="UP000046393"/>
    </source>
</evidence>
<dbReference type="GO" id="GO:0019706">
    <property type="term" value="F:protein-cysteine S-palmitoyltransferase activity"/>
    <property type="evidence" value="ECO:0007669"/>
    <property type="project" value="UniProtKB-EC"/>
</dbReference>
<dbReference type="Proteomes" id="UP000046393">
    <property type="component" value="Unplaced"/>
</dbReference>
<feature type="transmembrane region" description="Helical" evidence="7">
    <location>
        <begin position="253"/>
        <end position="279"/>
    </location>
</feature>
<keyword evidence="2 7" id="KW-0808">Transferase</keyword>
<comment type="domain">
    <text evidence="7">The DHHC domain is required for palmitoyltransferase activity.</text>
</comment>
<name>A0A0N5AXK5_9BILA</name>
<evidence type="ECO:0000256" key="3">
    <source>
        <dbReference type="ARBA" id="ARBA00022692"/>
    </source>
</evidence>
<dbReference type="Pfam" id="PF01529">
    <property type="entry name" value="DHHC"/>
    <property type="match status" value="1"/>
</dbReference>
<comment type="similarity">
    <text evidence="7">Belongs to the DHHC palmitoyltransferase family.</text>
</comment>
<feature type="domain" description="Palmitoyltransferase DHHC" evidence="8">
    <location>
        <begin position="160"/>
        <end position="294"/>
    </location>
</feature>
<feature type="transmembrane region" description="Helical" evidence="7">
    <location>
        <begin position="81"/>
        <end position="105"/>
    </location>
</feature>
<evidence type="ECO:0000256" key="7">
    <source>
        <dbReference type="RuleBase" id="RU079119"/>
    </source>
</evidence>
<evidence type="ECO:0000256" key="5">
    <source>
        <dbReference type="ARBA" id="ARBA00023136"/>
    </source>
</evidence>
<reference evidence="10" key="1">
    <citation type="submission" date="2017-02" db="UniProtKB">
        <authorList>
            <consortium name="WormBaseParasite"/>
        </authorList>
    </citation>
    <scope>IDENTIFICATION</scope>
</reference>
<evidence type="ECO:0000256" key="2">
    <source>
        <dbReference type="ARBA" id="ARBA00022679"/>
    </source>
</evidence>
<dbReference type="WBParaSite" id="SMUV_0000968401-mRNA-1">
    <property type="protein sequence ID" value="SMUV_0000968401-mRNA-1"/>
    <property type="gene ID" value="SMUV_0000968401"/>
</dbReference>
<keyword evidence="3 7" id="KW-0812">Transmembrane</keyword>
<keyword evidence="4 7" id="KW-1133">Transmembrane helix</keyword>
<accession>A0A0N5AXK5</accession>
<organism evidence="9 10">
    <name type="scientific">Syphacia muris</name>
    <dbReference type="NCBI Taxonomy" id="451379"/>
    <lineage>
        <taxon>Eukaryota</taxon>
        <taxon>Metazoa</taxon>
        <taxon>Ecdysozoa</taxon>
        <taxon>Nematoda</taxon>
        <taxon>Chromadorea</taxon>
        <taxon>Rhabditida</taxon>
        <taxon>Spirurina</taxon>
        <taxon>Oxyuridomorpha</taxon>
        <taxon>Oxyuroidea</taxon>
        <taxon>Oxyuridae</taxon>
        <taxon>Syphacia</taxon>
    </lineage>
</organism>
<proteinExistence type="inferred from homology"/>
<evidence type="ECO:0000313" key="10">
    <source>
        <dbReference type="WBParaSite" id="SMUV_0000968401-mRNA-1"/>
    </source>
</evidence>
<comment type="catalytic activity">
    <reaction evidence="7">
        <text>L-cysteinyl-[protein] + hexadecanoyl-CoA = S-hexadecanoyl-L-cysteinyl-[protein] + CoA</text>
        <dbReference type="Rhea" id="RHEA:36683"/>
        <dbReference type="Rhea" id="RHEA-COMP:10131"/>
        <dbReference type="Rhea" id="RHEA-COMP:11032"/>
        <dbReference type="ChEBI" id="CHEBI:29950"/>
        <dbReference type="ChEBI" id="CHEBI:57287"/>
        <dbReference type="ChEBI" id="CHEBI:57379"/>
        <dbReference type="ChEBI" id="CHEBI:74151"/>
        <dbReference type="EC" id="2.3.1.225"/>
    </reaction>
</comment>